<feature type="region of interest" description="Disordered" evidence="1">
    <location>
        <begin position="25"/>
        <end position="44"/>
    </location>
</feature>
<accession>A0A1M6IWI8</accession>
<dbReference type="PROSITE" id="PS51257">
    <property type="entry name" value="PROKAR_LIPOPROTEIN"/>
    <property type="match status" value="1"/>
</dbReference>
<dbReference type="RefSeq" id="WP_072764985.1">
    <property type="nucleotide sequence ID" value="NZ_FQYX01000019.1"/>
</dbReference>
<keyword evidence="5" id="KW-1185">Reference proteome</keyword>
<name>A0A1M6IWI8_9FLAO</name>
<evidence type="ECO:0000313" key="5">
    <source>
        <dbReference type="Proteomes" id="UP000184231"/>
    </source>
</evidence>
<gene>
    <name evidence="4" type="ORF">SAMN04487911_11946</name>
</gene>
<dbReference type="Pfam" id="PF10091">
    <property type="entry name" value="Glycoamylase"/>
    <property type="match status" value="1"/>
</dbReference>
<dbReference type="InterPro" id="IPR019282">
    <property type="entry name" value="Glycoamylase-like_cons_dom"/>
</dbReference>
<dbReference type="AlphaFoldDB" id="A0A1M6IWI8"/>
<evidence type="ECO:0000256" key="2">
    <source>
        <dbReference type="SAM" id="SignalP"/>
    </source>
</evidence>
<feature type="signal peptide" evidence="2">
    <location>
        <begin position="1"/>
        <end position="22"/>
    </location>
</feature>
<proteinExistence type="predicted"/>
<dbReference type="Proteomes" id="UP000184231">
    <property type="component" value="Unassembled WGS sequence"/>
</dbReference>
<reference evidence="4 5" key="1">
    <citation type="submission" date="2016-11" db="EMBL/GenBank/DDBJ databases">
        <authorList>
            <person name="Jaros S."/>
            <person name="Januszkiewicz K."/>
            <person name="Wedrychowicz H."/>
        </authorList>
    </citation>
    <scope>NUCLEOTIDE SEQUENCE [LARGE SCALE GENOMIC DNA]</scope>
    <source>
        <strain evidence="4 5">CGMCC 1.8863</strain>
    </source>
</reference>
<feature type="domain" description="Glycoamylase-like" evidence="3">
    <location>
        <begin position="224"/>
        <end position="446"/>
    </location>
</feature>
<evidence type="ECO:0000259" key="3">
    <source>
        <dbReference type="Pfam" id="PF10091"/>
    </source>
</evidence>
<dbReference type="STRING" id="558155.SAMN04487911_11946"/>
<feature type="chain" id="PRO_5012545209" description="Glycoamylase-like domain-containing protein" evidence="2">
    <location>
        <begin position="23"/>
        <end position="462"/>
    </location>
</feature>
<evidence type="ECO:0000256" key="1">
    <source>
        <dbReference type="SAM" id="MobiDB-lite"/>
    </source>
</evidence>
<keyword evidence="2" id="KW-0732">Signal</keyword>
<organism evidence="4 5">
    <name type="scientific">Arenibacter nanhaiticus</name>
    <dbReference type="NCBI Taxonomy" id="558155"/>
    <lineage>
        <taxon>Bacteria</taxon>
        <taxon>Pseudomonadati</taxon>
        <taxon>Bacteroidota</taxon>
        <taxon>Flavobacteriia</taxon>
        <taxon>Flavobacteriales</taxon>
        <taxon>Flavobacteriaceae</taxon>
        <taxon>Arenibacter</taxon>
    </lineage>
</organism>
<evidence type="ECO:0000313" key="4">
    <source>
        <dbReference type="EMBL" id="SHJ38777.1"/>
    </source>
</evidence>
<protein>
    <recommendedName>
        <fullName evidence="3">Glycoamylase-like domain-containing protein</fullName>
    </recommendedName>
</protein>
<dbReference type="OrthoDB" id="5937621at2"/>
<dbReference type="InterPro" id="IPR016883">
    <property type="entry name" value="UCP028431"/>
</dbReference>
<dbReference type="EMBL" id="FQYX01000019">
    <property type="protein sequence ID" value="SHJ38777.1"/>
    <property type="molecule type" value="Genomic_DNA"/>
</dbReference>
<dbReference type="Gene3D" id="1.50.10.140">
    <property type="match status" value="1"/>
</dbReference>
<sequence length="462" mass="51725">MKMRTVFLYALLALIFSCSGDGVPGPTGESQLPDPPKDESPEVEAISDEELLDLTQRETFKYFWEYAETNSGCARERYHPNNPDLDGNVVTTGGTGFGLMAILVGIERNYVTREQAVARLQKMLIFLENADRFHGAWPHWLYGDTGKTKAFSGMDNGGDLVETALLVQGLISVKEYFKEGSPAEKELAAKADALWKGVEWNWYTQNQNVLYWHWSPDHNFAINLQLKGYNETLITYVLAAASPDYSISKEVYTNGWASNGGIQSNRTTYNYPLLVKHPGSETYGGPLFFSHYSFLGLTPFGLKDEFVDYGEVSINHATINYRYAVENPKKFVGYGQESWGLTASYSRNSDGSLGYNAHSPANDIGVISPTAAISSIPYTPKESLKAMHYFYQHKDKLLGPAGFYDAFSPQYDFWVAKGYLAIDQGPQVIMIENYRSGLLWELFMQNDEVKAGLTKLGFTYGN</sequence>
<dbReference type="PIRSF" id="PIRSF028431">
    <property type="entry name" value="UCP028431"/>
    <property type="match status" value="1"/>
</dbReference>